<organism evidence="4 5">
    <name type="scientific">Blastococcus saxobsidens</name>
    <dbReference type="NCBI Taxonomy" id="138336"/>
    <lineage>
        <taxon>Bacteria</taxon>
        <taxon>Bacillati</taxon>
        <taxon>Actinomycetota</taxon>
        <taxon>Actinomycetes</taxon>
        <taxon>Geodermatophilales</taxon>
        <taxon>Geodermatophilaceae</taxon>
        <taxon>Blastococcus</taxon>
    </lineage>
</organism>
<dbReference type="RefSeq" id="WP_163202049.1">
    <property type="nucleotide sequence ID" value="NZ_JAAGWG010000002.1"/>
</dbReference>
<dbReference type="AlphaFoldDB" id="A0A6L9VY09"/>
<accession>A0A6L9VY09</accession>
<dbReference type="EMBL" id="JAAGWG010000002">
    <property type="protein sequence ID" value="NEK84657.1"/>
    <property type="molecule type" value="Genomic_DNA"/>
</dbReference>
<dbReference type="Proteomes" id="UP000479241">
    <property type="component" value="Unassembled WGS sequence"/>
</dbReference>
<dbReference type="PANTHER" id="PTHR43212:SF3">
    <property type="entry name" value="QUERCETIN 2,3-DIOXYGENASE"/>
    <property type="match status" value="1"/>
</dbReference>
<sequence>MSGLDPRVVLAPDDGSRGPLLRVADDRLAPSAGYGRHEHRAVDVVAVVLAGGLTHRWGDGAAMAAGDVAVLRAGRGLAHDEVAGDDGARVLQCYLRSADPGAPVSHVVHRGVDGWLDLGRTDARLWLGRAVPAAALETPPGLALVAGPAGTLTQEAGPVRVDEPSVVVVWQLDAGRPAWAD</sequence>
<evidence type="ECO:0000256" key="2">
    <source>
        <dbReference type="RuleBase" id="RU003457"/>
    </source>
</evidence>
<dbReference type="InterPro" id="IPR003829">
    <property type="entry name" value="Pirin_N_dom"/>
</dbReference>
<name>A0A6L9VY09_9ACTN</name>
<evidence type="ECO:0000313" key="4">
    <source>
        <dbReference type="EMBL" id="NEK84657.1"/>
    </source>
</evidence>
<dbReference type="PANTHER" id="PTHR43212">
    <property type="entry name" value="QUERCETIN 2,3-DIOXYGENASE"/>
    <property type="match status" value="1"/>
</dbReference>
<dbReference type="InterPro" id="IPR012093">
    <property type="entry name" value="Pirin"/>
</dbReference>
<evidence type="ECO:0000259" key="3">
    <source>
        <dbReference type="Pfam" id="PF02678"/>
    </source>
</evidence>
<gene>
    <name evidence="4" type="ORF">GCU60_02605</name>
</gene>
<reference evidence="4 5" key="1">
    <citation type="submission" date="2019-12" db="EMBL/GenBank/DDBJ databases">
        <title>the WGS of Blastococcus saxobsidens 67B17.</title>
        <authorList>
            <person name="Jiang Z."/>
        </authorList>
    </citation>
    <scope>NUCLEOTIDE SEQUENCE [LARGE SCALE GENOMIC DNA]</scope>
    <source>
        <strain evidence="4 5">67B17</strain>
    </source>
</reference>
<dbReference type="SUPFAM" id="SSF51182">
    <property type="entry name" value="RmlC-like cupins"/>
    <property type="match status" value="1"/>
</dbReference>
<evidence type="ECO:0000313" key="5">
    <source>
        <dbReference type="Proteomes" id="UP000479241"/>
    </source>
</evidence>
<protein>
    <recommendedName>
        <fullName evidence="3">Pirin N-terminal domain-containing protein</fullName>
    </recommendedName>
</protein>
<dbReference type="InterPro" id="IPR011051">
    <property type="entry name" value="RmlC_Cupin_sf"/>
</dbReference>
<proteinExistence type="inferred from homology"/>
<feature type="domain" description="Pirin N-terminal" evidence="3">
    <location>
        <begin position="25"/>
        <end position="87"/>
    </location>
</feature>
<dbReference type="InterPro" id="IPR014710">
    <property type="entry name" value="RmlC-like_jellyroll"/>
</dbReference>
<comment type="similarity">
    <text evidence="1 2">Belongs to the pirin family.</text>
</comment>
<dbReference type="Pfam" id="PF02678">
    <property type="entry name" value="Pirin"/>
    <property type="match status" value="1"/>
</dbReference>
<dbReference type="Gene3D" id="2.60.120.10">
    <property type="entry name" value="Jelly Rolls"/>
    <property type="match status" value="1"/>
</dbReference>
<comment type="caution">
    <text evidence="4">The sequence shown here is derived from an EMBL/GenBank/DDBJ whole genome shotgun (WGS) entry which is preliminary data.</text>
</comment>
<evidence type="ECO:0000256" key="1">
    <source>
        <dbReference type="ARBA" id="ARBA00008416"/>
    </source>
</evidence>